<name>A0A1X7HKW8_9BACL</name>
<accession>A0A1X7HKW8</accession>
<evidence type="ECO:0000256" key="1">
    <source>
        <dbReference type="SAM" id="MobiDB-lite"/>
    </source>
</evidence>
<feature type="domain" description="Terminase large subunit GpA endonuclease" evidence="3">
    <location>
        <begin position="300"/>
        <end position="589"/>
    </location>
</feature>
<dbReference type="RefSeq" id="WP_208914922.1">
    <property type="nucleotide sequence ID" value="NZ_LT840184.1"/>
</dbReference>
<evidence type="ECO:0000313" key="4">
    <source>
        <dbReference type="EMBL" id="SMF88173.1"/>
    </source>
</evidence>
<dbReference type="PANTHER" id="PTHR34413:SF2">
    <property type="entry name" value="PROPHAGE TAIL FIBER ASSEMBLY PROTEIN HOMOLOG TFAE-RELATED"/>
    <property type="match status" value="1"/>
</dbReference>
<dbReference type="InterPro" id="IPR046453">
    <property type="entry name" value="GpA_ATPase"/>
</dbReference>
<dbReference type="Proteomes" id="UP000192940">
    <property type="component" value="Chromosome I"/>
</dbReference>
<keyword evidence="5" id="KW-1185">Reference proteome</keyword>
<proteinExistence type="inferred from homology"/>
<dbReference type="GO" id="GO:0016887">
    <property type="term" value="F:ATP hydrolysis activity"/>
    <property type="evidence" value="ECO:0007669"/>
    <property type="project" value="InterPro"/>
</dbReference>
<protein>
    <submittedName>
        <fullName evidence="4">Phage terminase, large subunit GpA</fullName>
    </submittedName>
</protein>
<feature type="compositionally biased region" description="Basic residues" evidence="1">
    <location>
        <begin position="605"/>
        <end position="619"/>
    </location>
</feature>
<dbReference type="GO" id="GO:0004519">
    <property type="term" value="F:endonuclease activity"/>
    <property type="evidence" value="ECO:0007669"/>
    <property type="project" value="InterPro"/>
</dbReference>
<dbReference type="HAMAP" id="MF_04144">
    <property type="entry name" value="TERL_LAMBDA"/>
    <property type="match status" value="1"/>
</dbReference>
<dbReference type="Pfam" id="PF20454">
    <property type="entry name" value="GpA_nuclease"/>
    <property type="match status" value="1"/>
</dbReference>
<dbReference type="GO" id="GO:0005524">
    <property type="term" value="F:ATP binding"/>
    <property type="evidence" value="ECO:0007669"/>
    <property type="project" value="InterPro"/>
</dbReference>
<reference evidence="4 5" key="1">
    <citation type="submission" date="2017-04" db="EMBL/GenBank/DDBJ databases">
        <authorList>
            <person name="Afonso C.L."/>
            <person name="Miller P.J."/>
            <person name="Scott M.A."/>
            <person name="Spackman E."/>
            <person name="Goraichik I."/>
            <person name="Dimitrov K.M."/>
            <person name="Suarez D.L."/>
            <person name="Swayne D.E."/>
        </authorList>
    </citation>
    <scope>NUCLEOTIDE SEQUENCE [LARGE SCALE GENOMIC DNA]</scope>
    <source>
        <strain evidence="4 5">N3/975</strain>
    </source>
</reference>
<organism evidence="4 5">
    <name type="scientific">Paenibacillus uliginis N3/975</name>
    <dbReference type="NCBI Taxonomy" id="1313296"/>
    <lineage>
        <taxon>Bacteria</taxon>
        <taxon>Bacillati</taxon>
        <taxon>Bacillota</taxon>
        <taxon>Bacilli</taxon>
        <taxon>Bacillales</taxon>
        <taxon>Paenibacillaceae</taxon>
        <taxon>Paenibacillus</taxon>
    </lineage>
</organism>
<dbReference type="InterPro" id="IPR051220">
    <property type="entry name" value="TFA_Chaperone"/>
</dbReference>
<evidence type="ECO:0000259" key="2">
    <source>
        <dbReference type="Pfam" id="PF05876"/>
    </source>
</evidence>
<feature type="domain" description="Phage terminase large subunit GpA ATPase" evidence="2">
    <location>
        <begin position="42"/>
        <end position="291"/>
    </location>
</feature>
<evidence type="ECO:0000259" key="3">
    <source>
        <dbReference type="Pfam" id="PF20454"/>
    </source>
</evidence>
<gene>
    <name evidence="4" type="ORF">SAMN05661091_4154</name>
</gene>
<dbReference type="InterPro" id="IPR008866">
    <property type="entry name" value="Phage_lambda_GpA-like"/>
</dbReference>
<sequence>MKPSKRRTLGLIKQVVGLVAPPDPITVTEWAEENRVLSAEDSAEKGPWRTDRVPYMRTIMDATTDPNIDTIVMMAGSQLGKTAFQLNVIGYYTGHDPSPIMMVQPDLGVAKDFSNDRLGPLYRDSPQLAKLFGKSKSRNSRDTIYYKSFKGGRINIAGSNAPASLASKPIRILLADEIDRFAISAGNEGSPLDLAIKRTTTFYNRRMVFVSTPTIKGKSEIEKLYEDSTQEKLHFMCPSCDHLQTLQWNRIKYTYDEETSQCTEVTHACEECGAMHEEHEWKRDYANRTKWIASKKHATTRGFHLSALAATINYTWKMAVKEWIAANKKGKQAIKVFINTVLAELWEEEGQKLEHEILMNRREMYQARVPEGVRYITAAVDTQDTRFEIDVVGWGKGYSSWRIQRHVIVGDLNQQQPWQELDEFLSRTWKDAAGRTFRPVRTLIDSGGHFTLKVYKFCKPRQARNIYALKGEEKGDGQETPLLNGISTNNVPKATVVRVGVSEGKSIIFSSLSLEPGKPGSCRFPLPHPDNPDPFVYDEEYFQQLTAEQLVTRYKEGKPYMAWVQTRARNEALDLAVYNRAAIEMINPNFDLPLPEPGGVATGAKRPKRSKKKNVASSI</sequence>
<dbReference type="InterPro" id="IPR046454">
    <property type="entry name" value="GpA_endonuclease"/>
</dbReference>
<dbReference type="PANTHER" id="PTHR34413">
    <property type="entry name" value="PROPHAGE TAIL FIBER ASSEMBLY PROTEIN HOMOLOG TFAE-RELATED-RELATED"/>
    <property type="match status" value="1"/>
</dbReference>
<dbReference type="AlphaFoldDB" id="A0A1X7HKW8"/>
<feature type="region of interest" description="Disordered" evidence="1">
    <location>
        <begin position="594"/>
        <end position="619"/>
    </location>
</feature>
<dbReference type="STRING" id="1313296.SAMN05661091_4154"/>
<evidence type="ECO:0000313" key="5">
    <source>
        <dbReference type="Proteomes" id="UP000192940"/>
    </source>
</evidence>
<dbReference type="EMBL" id="LT840184">
    <property type="protein sequence ID" value="SMF88173.1"/>
    <property type="molecule type" value="Genomic_DNA"/>
</dbReference>
<dbReference type="Pfam" id="PF05876">
    <property type="entry name" value="GpA_ATPase"/>
    <property type="match status" value="1"/>
</dbReference>